<dbReference type="EMBL" id="JAGTTM010000001">
    <property type="protein sequence ID" value="MCC2028469.1"/>
    <property type="molecule type" value="Genomic_DNA"/>
</dbReference>
<name>A0A9X1RZ78_9MICO</name>
<dbReference type="AlphaFoldDB" id="A0A9X1RZ78"/>
<organism evidence="9 10">
    <name type="scientific">Microbacterium tenebrionis</name>
    <dbReference type="NCBI Taxonomy" id="2830665"/>
    <lineage>
        <taxon>Bacteria</taxon>
        <taxon>Bacillati</taxon>
        <taxon>Actinomycetota</taxon>
        <taxon>Actinomycetes</taxon>
        <taxon>Micrococcales</taxon>
        <taxon>Microbacteriaceae</taxon>
        <taxon>Microbacterium</taxon>
    </lineage>
</organism>
<proteinExistence type="inferred from homology"/>
<keyword evidence="3" id="KW-0813">Transport</keyword>
<dbReference type="RefSeq" id="WP_227529720.1">
    <property type="nucleotide sequence ID" value="NZ_JAGTTM010000001.1"/>
</dbReference>
<evidence type="ECO:0000256" key="2">
    <source>
        <dbReference type="ARBA" id="ARBA00007362"/>
    </source>
</evidence>
<feature type="transmembrane region" description="Helical" evidence="8">
    <location>
        <begin position="260"/>
        <end position="281"/>
    </location>
</feature>
<accession>A0A9X1RZ78</accession>
<keyword evidence="7 8" id="KW-0472">Membrane</keyword>
<evidence type="ECO:0000256" key="6">
    <source>
        <dbReference type="ARBA" id="ARBA00022989"/>
    </source>
</evidence>
<feature type="transmembrane region" description="Helical" evidence="8">
    <location>
        <begin position="31"/>
        <end position="49"/>
    </location>
</feature>
<feature type="transmembrane region" description="Helical" evidence="8">
    <location>
        <begin position="205"/>
        <end position="225"/>
    </location>
</feature>
<evidence type="ECO:0000256" key="3">
    <source>
        <dbReference type="ARBA" id="ARBA00022448"/>
    </source>
</evidence>
<dbReference type="GO" id="GO:0005886">
    <property type="term" value="C:plasma membrane"/>
    <property type="evidence" value="ECO:0007669"/>
    <property type="project" value="UniProtKB-SubCell"/>
</dbReference>
<feature type="transmembrane region" description="Helical" evidence="8">
    <location>
        <begin position="178"/>
        <end position="193"/>
    </location>
</feature>
<comment type="caution">
    <text evidence="9">The sequence shown here is derived from an EMBL/GenBank/DDBJ whole genome shotgun (WGS) entry which is preliminary data.</text>
</comment>
<keyword evidence="10" id="KW-1185">Reference proteome</keyword>
<evidence type="ECO:0000256" key="4">
    <source>
        <dbReference type="ARBA" id="ARBA00022475"/>
    </source>
</evidence>
<evidence type="ECO:0000256" key="1">
    <source>
        <dbReference type="ARBA" id="ARBA00004651"/>
    </source>
</evidence>
<feature type="transmembrane region" description="Helical" evidence="8">
    <location>
        <begin position="287"/>
        <end position="305"/>
    </location>
</feature>
<comment type="similarity">
    <text evidence="2">Belongs to the EamA transporter family.</text>
</comment>
<keyword evidence="5 8" id="KW-0812">Transmembrane</keyword>
<feature type="transmembrane region" description="Helical" evidence="8">
    <location>
        <begin position="98"/>
        <end position="117"/>
    </location>
</feature>
<feature type="transmembrane region" description="Helical" evidence="8">
    <location>
        <begin position="154"/>
        <end position="172"/>
    </location>
</feature>
<keyword evidence="4" id="KW-1003">Cell membrane</keyword>
<evidence type="ECO:0000256" key="5">
    <source>
        <dbReference type="ARBA" id="ARBA00022692"/>
    </source>
</evidence>
<evidence type="ECO:0000313" key="10">
    <source>
        <dbReference type="Proteomes" id="UP001139289"/>
    </source>
</evidence>
<gene>
    <name evidence="9" type="primary">rarD</name>
    <name evidence="9" type="ORF">KEC56_02850</name>
</gene>
<evidence type="ECO:0000313" key="9">
    <source>
        <dbReference type="EMBL" id="MCC2028469.1"/>
    </source>
</evidence>
<evidence type="ECO:0000256" key="7">
    <source>
        <dbReference type="ARBA" id="ARBA00023136"/>
    </source>
</evidence>
<evidence type="ECO:0000256" key="8">
    <source>
        <dbReference type="SAM" id="Phobius"/>
    </source>
</evidence>
<protein>
    <submittedName>
        <fullName evidence="9">EamA family transporter RarD</fullName>
    </submittedName>
</protein>
<keyword evidence="6 8" id="KW-1133">Transmembrane helix</keyword>
<sequence>MRLVRVDDIPPRHLLESLIRRHHLASTASRGVAASVLASVLFGAISLLGGHLDGFTSEETTAWRVLFIAAALGVLHATGTRRAAFVSVTRRIIRSPKLVVIVVVNTVIMWVQLWVFMWGPANGHTQDIAFGYFLLPLVMVVVGRVFFRDHLSVLQWAAVAAAAVGVLAQALIAGGINWPVLIIAGLYPVYFALRRWAGIDSMQVFLIEILLLVIPSAVIAGGHLVSPAGAAASWPSLLLMASLSAAAMILYILASRLLPLSLFGLLSYLEPVLVLGASLLLGEILTGADAFVYAPIVAALVLLGLSGRRRPREHLEEPPL</sequence>
<comment type="subcellular location">
    <subcellularLocation>
        <location evidence="1">Cell membrane</location>
        <topology evidence="1">Multi-pass membrane protein</topology>
    </subcellularLocation>
</comment>
<feature type="transmembrane region" description="Helical" evidence="8">
    <location>
        <begin position="231"/>
        <end position="253"/>
    </location>
</feature>
<reference evidence="9" key="1">
    <citation type="submission" date="2021-04" db="EMBL/GenBank/DDBJ databases">
        <title>Microbacterium tenobrionis sp. nov. and Microbacterium allomyrinae sp. nov., isolated from larvae of Tenobrio molitor and Allomyrina dichotoma, respectively.</title>
        <authorList>
            <person name="Lee S.D."/>
        </authorList>
    </citation>
    <scope>NUCLEOTIDE SEQUENCE</scope>
    <source>
        <strain evidence="9">YMB-B2</strain>
    </source>
</reference>
<feature type="transmembrane region" description="Helical" evidence="8">
    <location>
        <begin position="129"/>
        <end position="147"/>
    </location>
</feature>
<dbReference type="NCBIfam" id="TIGR00688">
    <property type="entry name" value="rarD"/>
    <property type="match status" value="1"/>
</dbReference>
<dbReference type="InterPro" id="IPR004626">
    <property type="entry name" value="RarD"/>
</dbReference>
<feature type="transmembrane region" description="Helical" evidence="8">
    <location>
        <begin position="61"/>
        <end position="78"/>
    </location>
</feature>
<dbReference type="Proteomes" id="UP001139289">
    <property type="component" value="Unassembled WGS sequence"/>
</dbReference>